<dbReference type="Proteomes" id="UP000799757">
    <property type="component" value="Unassembled WGS sequence"/>
</dbReference>
<proteinExistence type="predicted"/>
<dbReference type="EMBL" id="MU001935">
    <property type="protein sequence ID" value="KAF2793273.1"/>
    <property type="molecule type" value="Genomic_DNA"/>
</dbReference>
<gene>
    <name evidence="1" type="ORF">K505DRAFT_42729</name>
</gene>
<name>A0A6A6XB92_9PLEO</name>
<protein>
    <submittedName>
        <fullName evidence="1">Uncharacterized protein</fullName>
    </submittedName>
</protein>
<keyword evidence="2" id="KW-1185">Reference proteome</keyword>
<sequence>MLPAGRTKLRHIQRARQDLTRGTQLMNQPRLKPCSYHATTMATMRLKREGLEMKRPMLSASMRLSCSCSLGLRSPFSGFISLGSLDQKAHASLIFLGAPSPCLGASEFHSGPILAQTVTPDGRNEGVATQKWPGWKIGSLDLLEGSVVRDISHEIESTGNDSA</sequence>
<accession>A0A6A6XB92</accession>
<reference evidence="1" key="1">
    <citation type="journal article" date="2020" name="Stud. Mycol.">
        <title>101 Dothideomycetes genomes: a test case for predicting lifestyles and emergence of pathogens.</title>
        <authorList>
            <person name="Haridas S."/>
            <person name="Albert R."/>
            <person name="Binder M."/>
            <person name="Bloem J."/>
            <person name="Labutti K."/>
            <person name="Salamov A."/>
            <person name="Andreopoulos B."/>
            <person name="Baker S."/>
            <person name="Barry K."/>
            <person name="Bills G."/>
            <person name="Bluhm B."/>
            <person name="Cannon C."/>
            <person name="Castanera R."/>
            <person name="Culley D."/>
            <person name="Daum C."/>
            <person name="Ezra D."/>
            <person name="Gonzalez J."/>
            <person name="Henrissat B."/>
            <person name="Kuo A."/>
            <person name="Liang C."/>
            <person name="Lipzen A."/>
            <person name="Lutzoni F."/>
            <person name="Magnuson J."/>
            <person name="Mondo S."/>
            <person name="Nolan M."/>
            <person name="Ohm R."/>
            <person name="Pangilinan J."/>
            <person name="Park H.-J."/>
            <person name="Ramirez L."/>
            <person name="Alfaro M."/>
            <person name="Sun H."/>
            <person name="Tritt A."/>
            <person name="Yoshinaga Y."/>
            <person name="Zwiers L.-H."/>
            <person name="Turgeon B."/>
            <person name="Goodwin S."/>
            <person name="Spatafora J."/>
            <person name="Crous P."/>
            <person name="Grigoriev I."/>
        </authorList>
    </citation>
    <scope>NUCLEOTIDE SEQUENCE</scope>
    <source>
        <strain evidence="1">CBS 109.77</strain>
    </source>
</reference>
<dbReference type="AlphaFoldDB" id="A0A6A6XB92"/>
<organism evidence="1 2">
    <name type="scientific">Melanomma pulvis-pyrius CBS 109.77</name>
    <dbReference type="NCBI Taxonomy" id="1314802"/>
    <lineage>
        <taxon>Eukaryota</taxon>
        <taxon>Fungi</taxon>
        <taxon>Dikarya</taxon>
        <taxon>Ascomycota</taxon>
        <taxon>Pezizomycotina</taxon>
        <taxon>Dothideomycetes</taxon>
        <taxon>Pleosporomycetidae</taxon>
        <taxon>Pleosporales</taxon>
        <taxon>Melanommataceae</taxon>
        <taxon>Melanomma</taxon>
    </lineage>
</organism>
<evidence type="ECO:0000313" key="1">
    <source>
        <dbReference type="EMBL" id="KAF2793273.1"/>
    </source>
</evidence>
<evidence type="ECO:0000313" key="2">
    <source>
        <dbReference type="Proteomes" id="UP000799757"/>
    </source>
</evidence>